<dbReference type="EMBL" id="GEVK01010932">
    <property type="protein sequence ID" value="JAU41900.1"/>
    <property type="molecule type" value="Transcribed_RNA"/>
</dbReference>
<proteinExistence type="predicted"/>
<gene>
    <name evidence="1" type="ORF">LC_TR2673_c37_g1_i1_g.10077</name>
</gene>
<reference evidence="1" key="1">
    <citation type="submission" date="2016-07" db="EMBL/GenBank/DDBJ databases">
        <title>De novo transcriptome assembly of four accessions of the metal hyperaccumulator plant Noccaea caerulescens.</title>
        <authorList>
            <person name="Blande D."/>
            <person name="Halimaa P."/>
            <person name="Tervahauta A.I."/>
            <person name="Aarts M.G."/>
            <person name="Karenlampi S.O."/>
        </authorList>
    </citation>
    <scope>NUCLEOTIDE SEQUENCE</scope>
</reference>
<organism evidence="1">
    <name type="scientific">Noccaea caerulescens</name>
    <name type="common">Alpine penny-cress</name>
    <name type="synonym">Thlaspi caerulescens</name>
    <dbReference type="NCBI Taxonomy" id="107243"/>
    <lineage>
        <taxon>Eukaryota</taxon>
        <taxon>Viridiplantae</taxon>
        <taxon>Streptophyta</taxon>
        <taxon>Embryophyta</taxon>
        <taxon>Tracheophyta</taxon>
        <taxon>Spermatophyta</taxon>
        <taxon>Magnoliopsida</taxon>
        <taxon>eudicotyledons</taxon>
        <taxon>Gunneridae</taxon>
        <taxon>Pentapetalae</taxon>
        <taxon>rosids</taxon>
        <taxon>malvids</taxon>
        <taxon>Brassicales</taxon>
        <taxon>Brassicaceae</taxon>
        <taxon>Coluteocarpeae</taxon>
        <taxon>Noccaea</taxon>
    </lineage>
</organism>
<accession>A0A1J3FJL9</accession>
<dbReference type="AlphaFoldDB" id="A0A1J3FJL9"/>
<protein>
    <submittedName>
        <fullName evidence="1">Uncharacterized protein</fullName>
    </submittedName>
</protein>
<evidence type="ECO:0000313" key="1">
    <source>
        <dbReference type="EMBL" id="JAU41900.1"/>
    </source>
</evidence>
<name>A0A1J3FJL9_NOCCA</name>
<sequence length="91" mass="10470">MNRVEESCCKPGSPFRFSIPVCQKSRNFLKTSRNPQNPDQKFSQRLLKLIKDCSFSLSHSVSLSLSLAHSLLFLSLSLTLYKSKVLYSFFY</sequence>